<feature type="transmembrane region" description="Helical" evidence="7">
    <location>
        <begin position="353"/>
        <end position="375"/>
    </location>
</feature>
<evidence type="ECO:0000256" key="1">
    <source>
        <dbReference type="ARBA" id="ARBA00004651"/>
    </source>
</evidence>
<feature type="transmembrane region" description="Helical" evidence="7">
    <location>
        <begin position="429"/>
        <end position="451"/>
    </location>
</feature>
<keyword evidence="2" id="KW-1003">Cell membrane</keyword>
<dbReference type="OrthoDB" id="9811036at2"/>
<dbReference type="RefSeq" id="WP_142524930.1">
    <property type="nucleotide sequence ID" value="NZ_CABFUZ020000100.1"/>
</dbReference>
<dbReference type="Proteomes" id="UP000381693">
    <property type="component" value="Unassembled WGS sequence"/>
</dbReference>
<reference evidence="10" key="1">
    <citation type="submission" date="2019-09" db="EMBL/GenBank/DDBJ databases">
        <authorList>
            <person name="Cremers G."/>
        </authorList>
    </citation>
    <scope>NUCLEOTIDE SEQUENCE [LARGE SCALE GENOMIC DNA]</scope>
    <source>
        <strain evidence="10">3B</strain>
    </source>
</reference>
<dbReference type="GO" id="GO:0005886">
    <property type="term" value="C:plasma membrane"/>
    <property type="evidence" value="ECO:0007669"/>
    <property type="project" value="UniProtKB-SubCell"/>
</dbReference>
<dbReference type="PROSITE" id="PS51352">
    <property type="entry name" value="THIOREDOXIN_2"/>
    <property type="match status" value="1"/>
</dbReference>
<feature type="transmembrane region" description="Helical" evidence="7">
    <location>
        <begin position="529"/>
        <end position="549"/>
    </location>
</feature>
<keyword evidence="8" id="KW-0732">Signal</keyword>
<dbReference type="GO" id="GO:0017004">
    <property type="term" value="P:cytochrome complex assembly"/>
    <property type="evidence" value="ECO:0007669"/>
    <property type="project" value="UniProtKB-KW"/>
</dbReference>
<evidence type="ECO:0000256" key="6">
    <source>
        <dbReference type="ARBA" id="ARBA00023136"/>
    </source>
</evidence>
<feature type="chain" id="PRO_5022683702" evidence="8">
    <location>
        <begin position="29"/>
        <end position="722"/>
    </location>
</feature>
<dbReference type="EMBL" id="CABFUZ020000100">
    <property type="protein sequence ID" value="VVM05937.1"/>
    <property type="molecule type" value="Genomic_DNA"/>
</dbReference>
<dbReference type="CDD" id="cd02953">
    <property type="entry name" value="DsbDgamma"/>
    <property type="match status" value="1"/>
</dbReference>
<accession>A0A5E6M9N6</accession>
<keyword evidence="6 7" id="KW-0472">Membrane</keyword>
<gene>
    <name evidence="10" type="primary">dsbD</name>
    <name evidence="10" type="ORF">MAMC_00862</name>
</gene>
<evidence type="ECO:0000313" key="10">
    <source>
        <dbReference type="EMBL" id="VVM05937.1"/>
    </source>
</evidence>
<keyword evidence="10" id="KW-0560">Oxidoreductase</keyword>
<evidence type="ECO:0000256" key="2">
    <source>
        <dbReference type="ARBA" id="ARBA00022475"/>
    </source>
</evidence>
<evidence type="ECO:0000313" key="11">
    <source>
        <dbReference type="Proteomes" id="UP000381693"/>
    </source>
</evidence>
<dbReference type="Pfam" id="PF02683">
    <property type="entry name" value="DsbD_TM"/>
    <property type="match status" value="1"/>
</dbReference>
<dbReference type="GO" id="GO:0047134">
    <property type="term" value="F:protein-disulfide reductase [NAD(P)H] activity"/>
    <property type="evidence" value="ECO:0007669"/>
    <property type="project" value="UniProtKB-EC"/>
</dbReference>
<keyword evidence="3 7" id="KW-0812">Transmembrane</keyword>
<dbReference type="Pfam" id="PF13899">
    <property type="entry name" value="Thioredoxin_7"/>
    <property type="match status" value="1"/>
</dbReference>
<dbReference type="Pfam" id="PF11412">
    <property type="entry name" value="DsbD_N"/>
    <property type="match status" value="1"/>
</dbReference>
<proteinExistence type="predicted"/>
<evidence type="ECO:0000256" key="7">
    <source>
        <dbReference type="SAM" id="Phobius"/>
    </source>
</evidence>
<dbReference type="PANTHER" id="PTHR32234:SF3">
    <property type="entry name" value="SUPPRESSION OF COPPER SENSITIVITY PROTEIN"/>
    <property type="match status" value="1"/>
</dbReference>
<evidence type="ECO:0000256" key="3">
    <source>
        <dbReference type="ARBA" id="ARBA00022692"/>
    </source>
</evidence>
<dbReference type="Gene3D" id="3.40.30.10">
    <property type="entry name" value="Glutaredoxin"/>
    <property type="match status" value="1"/>
</dbReference>
<organism evidence="10 11">
    <name type="scientific">Methylacidimicrobium cyclopophantes</name>
    <dbReference type="NCBI Taxonomy" id="1041766"/>
    <lineage>
        <taxon>Bacteria</taxon>
        <taxon>Pseudomonadati</taxon>
        <taxon>Verrucomicrobiota</taxon>
        <taxon>Methylacidimicrobium</taxon>
    </lineage>
</organism>
<comment type="subcellular location">
    <subcellularLocation>
        <location evidence="1">Cell membrane</location>
        <topology evidence="1">Multi-pass membrane protein</topology>
    </subcellularLocation>
</comment>
<dbReference type="GO" id="GO:0045454">
    <property type="term" value="P:cell redox homeostasis"/>
    <property type="evidence" value="ECO:0007669"/>
    <property type="project" value="TreeGrafter"/>
</dbReference>
<keyword evidence="4" id="KW-0201">Cytochrome c-type biogenesis</keyword>
<evidence type="ECO:0000259" key="9">
    <source>
        <dbReference type="PROSITE" id="PS51352"/>
    </source>
</evidence>
<dbReference type="InterPro" id="IPR003834">
    <property type="entry name" value="Cyt_c_assmbl_TM_dom"/>
</dbReference>
<protein>
    <submittedName>
        <fullName evidence="10">Thiol:disulfide interchange protein DsbD</fullName>
        <ecNumber evidence="10">1.8.1.8</ecNumber>
    </submittedName>
</protein>
<feature type="signal peptide" evidence="8">
    <location>
        <begin position="1"/>
        <end position="28"/>
    </location>
</feature>
<evidence type="ECO:0000256" key="5">
    <source>
        <dbReference type="ARBA" id="ARBA00022989"/>
    </source>
</evidence>
<keyword evidence="11" id="KW-1185">Reference proteome</keyword>
<feature type="transmembrane region" description="Helical" evidence="7">
    <location>
        <begin position="561"/>
        <end position="581"/>
    </location>
</feature>
<feature type="domain" description="Thioredoxin" evidence="9">
    <location>
        <begin position="568"/>
        <end position="706"/>
    </location>
</feature>
<name>A0A5E6M9N6_9BACT</name>
<dbReference type="EC" id="1.8.1.8" evidence="10"/>
<dbReference type="InterPro" id="IPR036249">
    <property type="entry name" value="Thioredoxin-like_sf"/>
</dbReference>
<dbReference type="InterPro" id="IPR035671">
    <property type="entry name" value="DsbD_gamma"/>
</dbReference>
<feature type="transmembrane region" description="Helical" evidence="7">
    <location>
        <begin position="506"/>
        <end position="523"/>
    </location>
</feature>
<evidence type="ECO:0000256" key="8">
    <source>
        <dbReference type="SAM" id="SignalP"/>
    </source>
</evidence>
<feature type="transmembrane region" description="Helical" evidence="7">
    <location>
        <begin position="395"/>
        <end position="417"/>
    </location>
</feature>
<feature type="transmembrane region" description="Helical" evidence="7">
    <location>
        <begin position="463"/>
        <end position="494"/>
    </location>
</feature>
<dbReference type="InterPro" id="IPR013766">
    <property type="entry name" value="Thioredoxin_domain"/>
</dbReference>
<dbReference type="PANTHER" id="PTHR32234">
    <property type="entry name" value="THIOL:DISULFIDE INTERCHANGE PROTEIN DSBD"/>
    <property type="match status" value="1"/>
</dbReference>
<dbReference type="AlphaFoldDB" id="A0A5E6M9N6"/>
<evidence type="ECO:0000256" key="4">
    <source>
        <dbReference type="ARBA" id="ARBA00022748"/>
    </source>
</evidence>
<feature type="transmembrane region" description="Helical" evidence="7">
    <location>
        <begin position="306"/>
        <end position="332"/>
    </location>
</feature>
<dbReference type="InterPro" id="IPR028250">
    <property type="entry name" value="DsbDN"/>
</dbReference>
<comment type="caution">
    <text evidence="10">The sequence shown here is derived from an EMBL/GenBank/DDBJ whole genome shotgun (WGS) entry which is preliminary data.</text>
</comment>
<dbReference type="SUPFAM" id="SSF52833">
    <property type="entry name" value="Thioredoxin-like"/>
    <property type="match status" value="1"/>
</dbReference>
<keyword evidence="5 7" id="KW-1133">Transmembrane helix</keyword>
<sequence>MKRGGWFLTSVVAGLFLLGAAVLSPSQAAESLPARSKHVEATLLSETNALSPGVPVWVAVRLRMEKGWHTYWRNPGNAGSPTRIDWELPAGFQAGPIQWPVPEVISVPPLTSYGYEGEAWLLASVTPPASLPVGQTVALSAKVSWVECAQTCIPASENLLLILPVTATPGKIDPALRAGFQQARAALPQPPPKTVQATAWIERDKLHLELKSSEKKAAVLEAPRFLPAQEGLIVDSAPQTFRLRQFGIVLEIPRPPKPKPLPRKLDGVLLAQSTEWKGTRKIAWALEAEQVPVPITLRSLPASKELWLVLGFAFLGGLILNLMPCVFPVLSLKVLHLVERGQEEGGSSFQHGLAFLLGVVSSFLALAALLLALRARGAELGWGFQLQSAPFVGSLVVLFFLVALSLFGVFEFGASFGSMGEVADRARGLWGSFGSGVLATVVASPCTAPFMGMALGFALTQPMWISLLVFASLGLGVAAPVFLLCTFPALLRLLPRPGRWMEDFKQLLGFPMMGAVVWLLWVYGKLRGIDGVGSLLLVLVAVGFGAWLFGRYANPTRILPVRLVAGLLSVLTVAVAVGYLVRDAAGQRREVPWIPYSAERLNELRAKGVPVFLDFTAAWCLTCKVNERVALDNPEVRKRFADRGVVWMVADWTNRDPAITQALTALGRSGVPAYVLYGPDPQAQPKLLPELLTPSLLLDELDRLPSPAAREPALSASPRAAP</sequence>